<accession>A0A6M5YFK0</accession>
<dbReference type="RefSeq" id="WP_171469121.1">
    <property type="nucleotide sequence ID" value="NZ_CP053452.2"/>
</dbReference>
<protein>
    <submittedName>
        <fullName evidence="2">Uncharacterized protein</fullName>
    </submittedName>
</protein>
<dbReference type="Proteomes" id="UP000503447">
    <property type="component" value="Chromosome"/>
</dbReference>
<feature type="compositionally biased region" description="Polar residues" evidence="1">
    <location>
        <begin position="400"/>
        <end position="409"/>
    </location>
</feature>
<keyword evidence="3" id="KW-1185">Reference proteome</keyword>
<evidence type="ECO:0000313" key="3">
    <source>
        <dbReference type="Proteomes" id="UP000503447"/>
    </source>
</evidence>
<feature type="region of interest" description="Disordered" evidence="1">
    <location>
        <begin position="380"/>
        <end position="409"/>
    </location>
</feature>
<dbReference type="KEGG" id="ftj:FTUN_0286"/>
<sequence>MLRKWLLVAPVAGAVGLGAGRGANGLFAAGEVKPDLKPSVSLPLTRVVLFNSGVGYFSRSGEVEGEARVDLTFPESDINDLLKSMVLEDFGKGRVSAVSYDSREPLARTLGSFAVNLTGNPTYAGIVGQLRGERIEVSVSATASNQPGKLTGTIVGVERQKLPVGGQAIDVEVLNLWCAEGMRAVKFGDIQSLRFVNPLIESEFRRALEVLAQGHDSQKKAVQLQFAGEGKRKVQVGYVVEAPIWKTSYRLVLDEQAKPYLQGWALVENPTDEDWGGVKLALVSGRPMSFRMDLYNPLYVERPVVEPELFASLRPVTYRGGFGFEAGKQDAEVAALVRLYHDLVRKNDFAGAERVAQRARQLAPDDPAVTALAEMAKLQKRVKEPENAKSDRETNFVDGLNNSEEMGPLVSSNQLNALARSRARGSLENSHLRKSTATDVGRELAARLGTGAVGNAATAAALGDTFQYVIDFPVSLSRQKSALLPIVGKDIEGARVSIYNERVQAKHPLLGLRFKNTSGAHLNQGPMTVFEGSTYAGDTRVLDVQPNEERLLSYAIDLGTEVDPKAGAGAQKITGVKAVKGIVTTVTKVTDEKTYRVVNRSQTDRTLLIEHPNRTGEQFKLVGTEKPVEDTPEVYRFQTSVKAGETKTLTVKEERDISTSVALTNTDEAHVRYFISLSEAGPGLRAKLQEALKLKSAWDEVRRELGQVVADLQRLGQDQDRIRKNLRETPKEAEVYGTYLKKLSAQEKEIDALTTKQKALMTAEFAAKNTYEEYITTISD</sequence>
<gene>
    <name evidence="2" type="ORF">FTUN_0286</name>
</gene>
<dbReference type="EMBL" id="CP053452">
    <property type="protein sequence ID" value="QJW92789.1"/>
    <property type="molecule type" value="Genomic_DNA"/>
</dbReference>
<evidence type="ECO:0000256" key="1">
    <source>
        <dbReference type="SAM" id="MobiDB-lite"/>
    </source>
</evidence>
<proteinExistence type="predicted"/>
<evidence type="ECO:0000313" key="2">
    <source>
        <dbReference type="EMBL" id="QJW92789.1"/>
    </source>
</evidence>
<dbReference type="AlphaFoldDB" id="A0A6M5YFK0"/>
<organism evidence="2 3">
    <name type="scientific">Frigoriglobus tundricola</name>
    <dbReference type="NCBI Taxonomy" id="2774151"/>
    <lineage>
        <taxon>Bacteria</taxon>
        <taxon>Pseudomonadati</taxon>
        <taxon>Planctomycetota</taxon>
        <taxon>Planctomycetia</taxon>
        <taxon>Gemmatales</taxon>
        <taxon>Gemmataceae</taxon>
        <taxon>Frigoriglobus</taxon>
    </lineage>
</organism>
<reference evidence="3" key="1">
    <citation type="submission" date="2020-05" db="EMBL/GenBank/DDBJ databases">
        <title>Frigoriglobus tundricola gen. nov., sp. nov., a psychrotolerant cellulolytic planctomycete of the family Gemmataceae with two divergent copies of 16S rRNA gene.</title>
        <authorList>
            <person name="Kulichevskaya I.S."/>
            <person name="Ivanova A.A."/>
            <person name="Naumoff D.G."/>
            <person name="Beletsky A.V."/>
            <person name="Rijpstra W.I.C."/>
            <person name="Sinninghe Damste J.S."/>
            <person name="Mardanov A.V."/>
            <person name="Ravin N.V."/>
            <person name="Dedysh S.N."/>
        </authorList>
    </citation>
    <scope>NUCLEOTIDE SEQUENCE [LARGE SCALE GENOMIC DNA]</scope>
    <source>
        <strain evidence="3">PL17</strain>
    </source>
</reference>
<feature type="compositionally biased region" description="Basic and acidic residues" evidence="1">
    <location>
        <begin position="381"/>
        <end position="395"/>
    </location>
</feature>
<name>A0A6M5YFK0_9BACT</name>